<comment type="caution">
    <text evidence="1">The sequence shown here is derived from an EMBL/GenBank/DDBJ whole genome shotgun (WGS) entry which is preliminary data.</text>
</comment>
<dbReference type="EMBL" id="JACHVS010000002">
    <property type="protein sequence ID" value="MBB2997256.1"/>
    <property type="molecule type" value="Genomic_DNA"/>
</dbReference>
<sequence length="143" mass="15536">MLEQAELLARRLHASQTDKAGRPYSEHLSAVAAGVSDDGGTEFEVALGWLHDAKEDTSVSDEALINIVGVEGLAILTVLTHGKDEPYTDHLSRVVQHPSAVRVKLADLRHNSNPARLAQLPQEQRERLEKKYAAAKAQLKAGA</sequence>
<evidence type="ECO:0000313" key="2">
    <source>
        <dbReference type="Proteomes" id="UP000523000"/>
    </source>
</evidence>
<evidence type="ECO:0000313" key="1">
    <source>
        <dbReference type="EMBL" id="MBB2997256.1"/>
    </source>
</evidence>
<dbReference type="Proteomes" id="UP000523000">
    <property type="component" value="Unassembled WGS sequence"/>
</dbReference>
<organism evidence="1 2">
    <name type="scientific">Paeniglutamicibacter cryotolerans</name>
    <dbReference type="NCBI Taxonomy" id="670079"/>
    <lineage>
        <taxon>Bacteria</taxon>
        <taxon>Bacillati</taxon>
        <taxon>Actinomycetota</taxon>
        <taxon>Actinomycetes</taxon>
        <taxon>Micrococcales</taxon>
        <taxon>Micrococcaceae</taxon>
        <taxon>Paeniglutamicibacter</taxon>
    </lineage>
</organism>
<gene>
    <name evidence="1" type="ORF">E9229_003503</name>
</gene>
<dbReference type="RefSeq" id="WP_183512806.1">
    <property type="nucleotide sequence ID" value="NZ_BAABGK010000104.1"/>
</dbReference>
<name>A0A839QTF8_9MICC</name>
<proteinExistence type="predicted"/>
<reference evidence="1 2" key="1">
    <citation type="submission" date="2020-08" db="EMBL/GenBank/DDBJ databases">
        <title>Sequencing the genomes of 1000 actinobacteria strains.</title>
        <authorList>
            <person name="Klenk H.-P."/>
        </authorList>
    </citation>
    <scope>NUCLEOTIDE SEQUENCE [LARGE SCALE GENOMIC DNA]</scope>
    <source>
        <strain evidence="1 2">DSM 22826</strain>
    </source>
</reference>
<dbReference type="AlphaFoldDB" id="A0A839QTF8"/>
<dbReference type="GO" id="GO:0016787">
    <property type="term" value="F:hydrolase activity"/>
    <property type="evidence" value="ECO:0007669"/>
    <property type="project" value="UniProtKB-KW"/>
</dbReference>
<keyword evidence="2" id="KW-1185">Reference proteome</keyword>
<dbReference type="SUPFAM" id="SSF109604">
    <property type="entry name" value="HD-domain/PDEase-like"/>
    <property type="match status" value="1"/>
</dbReference>
<dbReference type="Gene3D" id="1.10.3210.10">
    <property type="entry name" value="Hypothetical protein af1432"/>
    <property type="match status" value="1"/>
</dbReference>
<keyword evidence="1" id="KW-0378">Hydrolase</keyword>
<protein>
    <submittedName>
        <fullName evidence="1">(P)ppGpp synthase/HD superfamily hydrolase</fullName>
    </submittedName>
</protein>
<accession>A0A839QTF8</accession>